<sequence>MIQVQNLHFGYRRKKIFTGLNLKLQAGHIYGLLGKNGTGKSTLLKNMAGLLFPQEGTVNVLGFTPGKRQPAFLQDIFMVPEEFYLPDMPIEHLIKYNAPFYPKFNEDQFNRFITEFDIPRSNTMQQMSYGQKKKVLISFGLACNTSVLLMDEPTNGLDIMSKSQFRKVIAGCLDENKCIVISTHQVKDLESLIDRVTIIDEGRILFDQTVDNITNRLSFHISYDSEEIKQALFREPTLRGSAVITRNTLGDESKLDLELLYKAIVLNGNAIQSVFNA</sequence>
<dbReference type="EMBL" id="LVXG01000002">
    <property type="protein sequence ID" value="OQP55970.1"/>
    <property type="molecule type" value="Genomic_DNA"/>
</dbReference>
<keyword evidence="5" id="KW-1185">Reference proteome</keyword>
<dbReference type="STRING" id="354355.SAMN05660816_04976"/>
<comment type="caution">
    <text evidence="4">The sequence shown here is derived from an EMBL/GenBank/DDBJ whole genome shotgun (WGS) entry which is preliminary data.</text>
</comment>
<gene>
    <name evidence="4" type="ORF">A4H97_20500</name>
</gene>
<organism evidence="4 5">
    <name type="scientific">Niastella yeongjuensis</name>
    <dbReference type="NCBI Taxonomy" id="354355"/>
    <lineage>
        <taxon>Bacteria</taxon>
        <taxon>Pseudomonadati</taxon>
        <taxon>Bacteroidota</taxon>
        <taxon>Chitinophagia</taxon>
        <taxon>Chitinophagales</taxon>
        <taxon>Chitinophagaceae</taxon>
        <taxon>Niastella</taxon>
    </lineage>
</organism>
<dbReference type="SUPFAM" id="SSF52540">
    <property type="entry name" value="P-loop containing nucleoside triphosphate hydrolases"/>
    <property type="match status" value="1"/>
</dbReference>
<proteinExistence type="predicted"/>
<dbReference type="PANTHER" id="PTHR43158:SF10">
    <property type="entry name" value="ABC TRANSPORTER ATP-BINDING PROTEIN YTRB"/>
    <property type="match status" value="1"/>
</dbReference>
<dbReference type="RefSeq" id="WP_081197177.1">
    <property type="nucleotide sequence ID" value="NZ_FOCZ01000010.1"/>
</dbReference>
<evidence type="ECO:0000313" key="4">
    <source>
        <dbReference type="EMBL" id="OQP55970.1"/>
    </source>
</evidence>
<dbReference type="OrthoDB" id="9785229at2"/>
<keyword evidence="2 4" id="KW-0067">ATP-binding</keyword>
<dbReference type="Gene3D" id="3.40.50.300">
    <property type="entry name" value="P-loop containing nucleotide triphosphate hydrolases"/>
    <property type="match status" value="1"/>
</dbReference>
<name>A0A1V9FC48_9BACT</name>
<dbReference type="GO" id="GO:0005524">
    <property type="term" value="F:ATP binding"/>
    <property type="evidence" value="ECO:0007669"/>
    <property type="project" value="UniProtKB-KW"/>
</dbReference>
<dbReference type="PANTHER" id="PTHR43158">
    <property type="entry name" value="SKFA PEPTIDE EXPORT ATP-BINDING PROTEIN SKFE"/>
    <property type="match status" value="1"/>
</dbReference>
<dbReference type="Proteomes" id="UP000192610">
    <property type="component" value="Unassembled WGS sequence"/>
</dbReference>
<dbReference type="CDD" id="cd03230">
    <property type="entry name" value="ABC_DR_subfamily_A"/>
    <property type="match status" value="1"/>
</dbReference>
<dbReference type="InterPro" id="IPR027417">
    <property type="entry name" value="P-loop_NTPase"/>
</dbReference>
<protein>
    <submittedName>
        <fullName evidence="4">ABC transporter ATP-binding protein</fullName>
    </submittedName>
</protein>
<evidence type="ECO:0000313" key="5">
    <source>
        <dbReference type="Proteomes" id="UP000192610"/>
    </source>
</evidence>
<dbReference type="InterPro" id="IPR003593">
    <property type="entry name" value="AAA+_ATPase"/>
</dbReference>
<dbReference type="Pfam" id="PF00005">
    <property type="entry name" value="ABC_tran"/>
    <property type="match status" value="1"/>
</dbReference>
<dbReference type="SMART" id="SM00382">
    <property type="entry name" value="AAA"/>
    <property type="match status" value="1"/>
</dbReference>
<dbReference type="PROSITE" id="PS50893">
    <property type="entry name" value="ABC_TRANSPORTER_2"/>
    <property type="match status" value="1"/>
</dbReference>
<dbReference type="InterPro" id="IPR003439">
    <property type="entry name" value="ABC_transporter-like_ATP-bd"/>
</dbReference>
<feature type="domain" description="ABC transporter" evidence="3">
    <location>
        <begin position="2"/>
        <end position="226"/>
    </location>
</feature>
<reference evidence="5" key="1">
    <citation type="submission" date="2016-04" db="EMBL/GenBank/DDBJ databases">
        <authorList>
            <person name="Chen L."/>
            <person name="Zhuang W."/>
            <person name="Wang G."/>
        </authorList>
    </citation>
    <scope>NUCLEOTIDE SEQUENCE [LARGE SCALE GENOMIC DNA]</scope>
    <source>
        <strain evidence="5">17621</strain>
    </source>
</reference>
<evidence type="ECO:0000256" key="2">
    <source>
        <dbReference type="ARBA" id="ARBA00022840"/>
    </source>
</evidence>
<keyword evidence="1" id="KW-0547">Nucleotide-binding</keyword>
<evidence type="ECO:0000259" key="3">
    <source>
        <dbReference type="PROSITE" id="PS50893"/>
    </source>
</evidence>
<evidence type="ECO:0000256" key="1">
    <source>
        <dbReference type="ARBA" id="ARBA00022741"/>
    </source>
</evidence>
<dbReference type="GO" id="GO:0016887">
    <property type="term" value="F:ATP hydrolysis activity"/>
    <property type="evidence" value="ECO:0007669"/>
    <property type="project" value="InterPro"/>
</dbReference>
<dbReference type="AlphaFoldDB" id="A0A1V9FC48"/>
<accession>A0A1V9FC48</accession>